<evidence type="ECO:0000313" key="3">
    <source>
        <dbReference type="Proteomes" id="UP000037939"/>
    </source>
</evidence>
<feature type="transmembrane region" description="Helical" evidence="1">
    <location>
        <begin position="102"/>
        <end position="121"/>
    </location>
</feature>
<dbReference type="AlphaFoldDB" id="A0A0N1JT65"/>
<feature type="transmembrane region" description="Helical" evidence="1">
    <location>
        <begin position="44"/>
        <end position="65"/>
    </location>
</feature>
<comment type="caution">
    <text evidence="2">The sequence shown here is derived from an EMBL/GenBank/DDBJ whole genome shotgun (WGS) entry which is preliminary data.</text>
</comment>
<gene>
    <name evidence="2" type="ORF">WG78_07825</name>
</gene>
<keyword evidence="3" id="KW-1185">Reference proteome</keyword>
<keyword evidence="1" id="KW-0812">Transmembrane</keyword>
<sequence length="182" mass="19384">MSAPEAVKRSKNHLLLMLLLAGLVMLGGPYLLAWQALMPPLRPHAWVVLALAFSGIVIKSLLAMLMGGDFRYDKAGYDMAILSFGGVLTCAALQLVSEEDLYAGLDAISFLKFMSALGVSAKWQHTALLFFLMVVSLAVTLFCALGVADTEKGKPNPLWTAFGMAFGLGLLGAYALAMIAKG</sequence>
<proteinExistence type="predicted"/>
<reference evidence="2 3" key="1">
    <citation type="submission" date="2015-07" db="EMBL/GenBank/DDBJ databases">
        <title>Draft genome sequence of the Amantichitinum ursilacus IGB-41, a new chitin-degrading bacterium.</title>
        <authorList>
            <person name="Kirstahler P."/>
            <person name="Guenther M."/>
            <person name="Grumaz C."/>
            <person name="Rupp S."/>
            <person name="Zibek S."/>
            <person name="Sohn K."/>
        </authorList>
    </citation>
    <scope>NUCLEOTIDE SEQUENCE [LARGE SCALE GENOMIC DNA]</scope>
    <source>
        <strain evidence="2 3">IGB-41</strain>
    </source>
</reference>
<evidence type="ECO:0000313" key="2">
    <source>
        <dbReference type="EMBL" id="KPC53735.1"/>
    </source>
</evidence>
<name>A0A0N1JT65_9NEIS</name>
<organism evidence="2 3">
    <name type="scientific">Amantichitinum ursilacus</name>
    <dbReference type="NCBI Taxonomy" id="857265"/>
    <lineage>
        <taxon>Bacteria</taxon>
        <taxon>Pseudomonadati</taxon>
        <taxon>Pseudomonadota</taxon>
        <taxon>Betaproteobacteria</taxon>
        <taxon>Neisseriales</taxon>
        <taxon>Chitinibacteraceae</taxon>
        <taxon>Amantichitinum</taxon>
    </lineage>
</organism>
<protein>
    <submittedName>
        <fullName evidence="2">Uncharacterized protein</fullName>
    </submittedName>
</protein>
<dbReference type="Proteomes" id="UP000037939">
    <property type="component" value="Unassembled WGS sequence"/>
</dbReference>
<feature type="transmembrane region" description="Helical" evidence="1">
    <location>
        <begin position="12"/>
        <end position="32"/>
    </location>
</feature>
<feature type="transmembrane region" description="Helical" evidence="1">
    <location>
        <begin position="128"/>
        <end position="147"/>
    </location>
</feature>
<accession>A0A0N1JT65</accession>
<dbReference type="EMBL" id="LAQT01000005">
    <property type="protein sequence ID" value="KPC53735.1"/>
    <property type="molecule type" value="Genomic_DNA"/>
</dbReference>
<keyword evidence="1" id="KW-1133">Transmembrane helix</keyword>
<dbReference type="STRING" id="857265.WG78_07825"/>
<feature type="transmembrane region" description="Helical" evidence="1">
    <location>
        <begin position="159"/>
        <end position="180"/>
    </location>
</feature>
<feature type="transmembrane region" description="Helical" evidence="1">
    <location>
        <begin position="77"/>
        <end position="96"/>
    </location>
</feature>
<keyword evidence="1" id="KW-0472">Membrane</keyword>
<dbReference type="RefSeq" id="WP_053937230.1">
    <property type="nucleotide sequence ID" value="NZ_LAQT01000005.1"/>
</dbReference>
<evidence type="ECO:0000256" key="1">
    <source>
        <dbReference type="SAM" id="Phobius"/>
    </source>
</evidence>